<keyword evidence="1" id="KW-0732">Signal</keyword>
<dbReference type="SUPFAM" id="SSF56935">
    <property type="entry name" value="Porins"/>
    <property type="match status" value="1"/>
</dbReference>
<gene>
    <name evidence="2" type="ORF">AVDCRST_MAG40-1652</name>
</gene>
<feature type="signal peptide" evidence="1">
    <location>
        <begin position="1"/>
        <end position="23"/>
    </location>
</feature>
<feature type="chain" id="PRO_5026779723" description="Porin" evidence="1">
    <location>
        <begin position="24"/>
        <end position="408"/>
    </location>
</feature>
<evidence type="ECO:0000313" key="2">
    <source>
        <dbReference type="EMBL" id="CAA9325114.1"/>
    </source>
</evidence>
<dbReference type="InterPro" id="IPR010870">
    <property type="entry name" value="Porin_O/P"/>
</dbReference>
<organism evidence="2">
    <name type="scientific">uncultured Gemmatimonadaceae bacterium</name>
    <dbReference type="NCBI Taxonomy" id="246130"/>
    <lineage>
        <taxon>Bacteria</taxon>
        <taxon>Pseudomonadati</taxon>
        <taxon>Gemmatimonadota</taxon>
        <taxon>Gemmatimonadia</taxon>
        <taxon>Gemmatimonadales</taxon>
        <taxon>Gemmatimonadaceae</taxon>
        <taxon>environmental samples</taxon>
    </lineage>
</organism>
<protein>
    <recommendedName>
        <fullName evidence="3">Porin</fullName>
    </recommendedName>
</protein>
<dbReference type="EMBL" id="CADCTX010000514">
    <property type="protein sequence ID" value="CAA9325114.1"/>
    <property type="molecule type" value="Genomic_DNA"/>
</dbReference>
<evidence type="ECO:0000256" key="1">
    <source>
        <dbReference type="SAM" id="SignalP"/>
    </source>
</evidence>
<dbReference type="AlphaFoldDB" id="A0A6J4L9W1"/>
<reference evidence="2" key="1">
    <citation type="submission" date="2020-02" db="EMBL/GenBank/DDBJ databases">
        <authorList>
            <person name="Meier V. D."/>
        </authorList>
    </citation>
    <scope>NUCLEOTIDE SEQUENCE</scope>
    <source>
        <strain evidence="2">AVDCRST_MAG40</strain>
    </source>
</reference>
<dbReference type="Pfam" id="PF07396">
    <property type="entry name" value="Porin_O_P"/>
    <property type="match status" value="1"/>
</dbReference>
<sequence>MPTPPRLQLAASALLAVATPARAQRAPDAPAADSGGRAAAPWHERVSLRGYIQVRYNRLAESNPLLVCTQCDRSIGPNGGIFIRRARVSIVAKVNRRTTLTFQPDFTAEASETNGGIAQVRDAFAEVALDARQHLRLRLGQTNTPFGFENLLSSAKRVPFDRADALNSAAPTERDLGAFLFWSPGVARARYLALAEGAGKAPGDFGVVSVAVYNGQTANRPEQNGNLHAGARLAYPFAIGGGQLLEGAVQGYAGRFVVPAAQRTANTGRDEEFADQRAAVSLVLHPRPVGVQVEWTRGRGPEADPAARAIRTRALQGGYAQAMVQTRVRGQLVTPYARAQRYDGGKKFETDARRHRVREIELGAEWMLSPEVELTAAFLAGERETADLANANGPQKGRRVRVQAQFAF</sequence>
<name>A0A6J4L9W1_9BACT</name>
<accession>A0A6J4L9W1</accession>
<dbReference type="Gene3D" id="2.40.160.10">
    <property type="entry name" value="Porin"/>
    <property type="match status" value="1"/>
</dbReference>
<proteinExistence type="predicted"/>
<dbReference type="InterPro" id="IPR023614">
    <property type="entry name" value="Porin_dom_sf"/>
</dbReference>
<evidence type="ECO:0008006" key="3">
    <source>
        <dbReference type="Google" id="ProtNLM"/>
    </source>
</evidence>